<dbReference type="EMBL" id="CP031357">
    <property type="protein sequence ID" value="AXK42031.1"/>
    <property type="molecule type" value="Genomic_DNA"/>
</dbReference>
<dbReference type="InterPro" id="IPR000944">
    <property type="entry name" value="Tscrpt_reg_Rrf2"/>
</dbReference>
<dbReference type="Pfam" id="PF02082">
    <property type="entry name" value="Rrf2"/>
    <property type="match status" value="1"/>
</dbReference>
<sequence>MRINKGVEWAAHACALLAPLWPDRGLSLAALAEFHGVPEPYMAKQMQALARAGIVNGGRGRSGFYSLAQPPADISLLDILLAVDGDEPMFRCTEIRQNGPCASKPEDCKLPCNIAAGFAQAEVAYRESLARIDLVTLNRSVAAQLGPAKVEQAAGWIADNLRSRG</sequence>
<dbReference type="GO" id="GO:0005829">
    <property type="term" value="C:cytosol"/>
    <property type="evidence" value="ECO:0007669"/>
    <property type="project" value="TreeGrafter"/>
</dbReference>
<dbReference type="InterPro" id="IPR036388">
    <property type="entry name" value="WH-like_DNA-bd_sf"/>
</dbReference>
<evidence type="ECO:0000313" key="2">
    <source>
        <dbReference type="Proteomes" id="UP000254508"/>
    </source>
</evidence>
<accession>A0A345YDM9</accession>
<dbReference type="GO" id="GO:0003700">
    <property type="term" value="F:DNA-binding transcription factor activity"/>
    <property type="evidence" value="ECO:0007669"/>
    <property type="project" value="TreeGrafter"/>
</dbReference>
<dbReference type="PANTHER" id="PTHR33221">
    <property type="entry name" value="WINGED HELIX-TURN-HELIX TRANSCRIPTIONAL REGULATOR, RRF2 FAMILY"/>
    <property type="match status" value="1"/>
</dbReference>
<dbReference type="KEGG" id="err:DVR09_06450"/>
<organism evidence="1 2">
    <name type="scientific">Erythrobacter aureus</name>
    <dbReference type="NCBI Taxonomy" id="2182384"/>
    <lineage>
        <taxon>Bacteria</taxon>
        <taxon>Pseudomonadati</taxon>
        <taxon>Pseudomonadota</taxon>
        <taxon>Alphaproteobacteria</taxon>
        <taxon>Sphingomonadales</taxon>
        <taxon>Erythrobacteraceae</taxon>
        <taxon>Erythrobacter/Porphyrobacter group</taxon>
        <taxon>Erythrobacter</taxon>
    </lineage>
</organism>
<proteinExistence type="predicted"/>
<keyword evidence="2" id="KW-1185">Reference proteome</keyword>
<dbReference type="InterPro" id="IPR036390">
    <property type="entry name" value="WH_DNA-bd_sf"/>
</dbReference>
<dbReference type="PANTHER" id="PTHR33221:SF13">
    <property type="entry name" value="TRANSCRIPTIONAL REGULATOR-RELATED"/>
    <property type="match status" value="1"/>
</dbReference>
<dbReference type="PROSITE" id="PS51197">
    <property type="entry name" value="HTH_RRF2_2"/>
    <property type="match status" value="1"/>
</dbReference>
<reference evidence="2" key="1">
    <citation type="submission" date="2018-07" db="EMBL/GenBank/DDBJ databases">
        <title>Genome sequence of Erythrobacter strain YH-07, an antagonistic bacterium isolated from Yellow Sea.</title>
        <authorList>
            <person name="Tang T."/>
            <person name="Liu Q."/>
            <person name="Sun X."/>
        </authorList>
    </citation>
    <scope>NUCLEOTIDE SEQUENCE [LARGE SCALE GENOMIC DNA]</scope>
    <source>
        <strain evidence="2">YH-07</strain>
    </source>
</reference>
<dbReference type="Proteomes" id="UP000254508">
    <property type="component" value="Chromosome"/>
</dbReference>
<dbReference type="RefSeq" id="WP_115416217.1">
    <property type="nucleotide sequence ID" value="NZ_CP031357.1"/>
</dbReference>
<evidence type="ECO:0000313" key="1">
    <source>
        <dbReference type="EMBL" id="AXK42031.1"/>
    </source>
</evidence>
<name>A0A345YDM9_9SPHN</name>
<dbReference type="AlphaFoldDB" id="A0A345YDM9"/>
<dbReference type="OrthoDB" id="9802344at2"/>
<gene>
    <name evidence="1" type="ORF">DVR09_06450</name>
</gene>
<dbReference type="Gene3D" id="1.10.10.10">
    <property type="entry name" value="Winged helix-like DNA-binding domain superfamily/Winged helix DNA-binding domain"/>
    <property type="match status" value="1"/>
</dbReference>
<dbReference type="SUPFAM" id="SSF46785">
    <property type="entry name" value="Winged helix' DNA-binding domain"/>
    <property type="match status" value="1"/>
</dbReference>
<protein>
    <submittedName>
        <fullName evidence="1">Rrf2 family transcriptional regulator</fullName>
    </submittedName>
</protein>